<dbReference type="GO" id="GO:0001522">
    <property type="term" value="P:pseudouridine synthesis"/>
    <property type="evidence" value="ECO:0007669"/>
    <property type="project" value="InterPro"/>
</dbReference>
<dbReference type="CDD" id="cd02869">
    <property type="entry name" value="PseudoU_synth_RluA_like"/>
    <property type="match status" value="1"/>
</dbReference>
<dbReference type="Pfam" id="PF00849">
    <property type="entry name" value="PseudoU_synth_2"/>
    <property type="match status" value="1"/>
</dbReference>
<protein>
    <recommendedName>
        <fullName evidence="2">RNA pseudouridylate synthase</fullName>
    </recommendedName>
    <alternativeName>
        <fullName evidence="3">RNA-uridine isomerase</fullName>
    </alternativeName>
</protein>
<evidence type="ECO:0000256" key="3">
    <source>
        <dbReference type="ARBA" id="ARBA00033164"/>
    </source>
</evidence>
<dbReference type="InterPro" id="IPR050188">
    <property type="entry name" value="RluA_PseudoU_synthase"/>
</dbReference>
<reference evidence="5 6" key="2">
    <citation type="journal article" date="2016" name="Int. J. Syst. Evol. Microbiol.">
        <title>Paenibacillus bovis sp. nov., isolated from raw yak (Bos grunniens) milk.</title>
        <authorList>
            <person name="Gao C."/>
            <person name="Han J."/>
            <person name="Liu Z."/>
            <person name="Xu X."/>
            <person name="Hang F."/>
            <person name="Wu Z."/>
        </authorList>
    </citation>
    <scope>NUCLEOTIDE SEQUENCE [LARGE SCALE GENOMIC DNA]</scope>
    <source>
        <strain evidence="5 6">BD3526</strain>
    </source>
</reference>
<dbReference type="GO" id="GO:0140098">
    <property type="term" value="F:catalytic activity, acting on RNA"/>
    <property type="evidence" value="ECO:0007669"/>
    <property type="project" value="UniProtKB-ARBA"/>
</dbReference>
<dbReference type="GO" id="GO:0003723">
    <property type="term" value="F:RNA binding"/>
    <property type="evidence" value="ECO:0007669"/>
    <property type="project" value="InterPro"/>
</dbReference>
<dbReference type="InterPro" id="IPR006145">
    <property type="entry name" value="PsdUridine_synth_RsuA/RluA"/>
</dbReference>
<evidence type="ECO:0000313" key="5">
    <source>
        <dbReference type="EMBL" id="ANF97374.1"/>
    </source>
</evidence>
<feature type="domain" description="Pseudouridine synthase RsuA/RluA-like" evidence="4">
    <location>
        <begin position="16"/>
        <end position="172"/>
    </location>
</feature>
<evidence type="ECO:0000259" key="4">
    <source>
        <dbReference type="Pfam" id="PF00849"/>
    </source>
</evidence>
<dbReference type="GO" id="GO:0009982">
    <property type="term" value="F:pseudouridine synthase activity"/>
    <property type="evidence" value="ECO:0007669"/>
    <property type="project" value="InterPro"/>
</dbReference>
<dbReference type="EMBL" id="CP013023">
    <property type="protein sequence ID" value="ANF97374.1"/>
    <property type="molecule type" value="Genomic_DNA"/>
</dbReference>
<dbReference type="SUPFAM" id="SSF55120">
    <property type="entry name" value="Pseudouridine synthase"/>
    <property type="match status" value="1"/>
</dbReference>
<dbReference type="InterPro" id="IPR020103">
    <property type="entry name" value="PsdUridine_synth_cat_dom_sf"/>
</dbReference>
<comment type="catalytic activity">
    <reaction evidence="1">
        <text>a uridine in RNA = a pseudouridine in RNA</text>
        <dbReference type="Rhea" id="RHEA:48348"/>
        <dbReference type="Rhea" id="RHEA-COMP:12068"/>
        <dbReference type="Rhea" id="RHEA-COMP:12069"/>
        <dbReference type="ChEBI" id="CHEBI:65314"/>
        <dbReference type="ChEBI" id="CHEBI:65315"/>
    </reaction>
</comment>
<dbReference type="AlphaFoldDB" id="A0A172ZIB1"/>
<dbReference type="RefSeq" id="WP_060535485.1">
    <property type="nucleotide sequence ID" value="NZ_CP013023.1"/>
</dbReference>
<evidence type="ECO:0000256" key="1">
    <source>
        <dbReference type="ARBA" id="ARBA00000073"/>
    </source>
</evidence>
<dbReference type="PANTHER" id="PTHR21600">
    <property type="entry name" value="MITOCHONDRIAL RNA PSEUDOURIDINE SYNTHASE"/>
    <property type="match status" value="1"/>
</dbReference>
<dbReference type="OrthoDB" id="9773999at2"/>
<keyword evidence="6" id="KW-1185">Reference proteome</keyword>
<dbReference type="GO" id="GO:0006396">
    <property type="term" value="P:RNA processing"/>
    <property type="evidence" value="ECO:0007669"/>
    <property type="project" value="UniProtKB-ARBA"/>
</dbReference>
<proteinExistence type="predicted"/>
<sequence>MSTSNTSIPVLFEDNHVLAVVKPVNIPSQEDNTGDPDMLTLLKADLKQRHNKPGNVFLGLVHRLDRPVGGAMVFAKTSKAASRLSETVRSRSMIKQYAAVVRGVPARTQGTLKDTLLKDSRTNTVAVVKPGTAGGKEAVLDYEVIASTGELSLVLIHLHTGRSHQIRVQMAHSGHPLYGDQKYGAEVNSKGEQLALWSVCTGIPHPVSKEMMTFVSLPPRTRPWTQWNEAVYEQIRVQLGE</sequence>
<dbReference type="KEGG" id="pbv:AR543_16095"/>
<evidence type="ECO:0000256" key="2">
    <source>
        <dbReference type="ARBA" id="ARBA00031870"/>
    </source>
</evidence>
<organism evidence="5 6">
    <name type="scientific">Paenibacillus bovis</name>
    <dbReference type="NCBI Taxonomy" id="1616788"/>
    <lineage>
        <taxon>Bacteria</taxon>
        <taxon>Bacillati</taxon>
        <taxon>Bacillota</taxon>
        <taxon>Bacilli</taxon>
        <taxon>Bacillales</taxon>
        <taxon>Paenibacillaceae</taxon>
        <taxon>Paenibacillus</taxon>
    </lineage>
</organism>
<name>A0A172ZIB1_9BACL</name>
<dbReference type="Proteomes" id="UP000078148">
    <property type="component" value="Chromosome"/>
</dbReference>
<dbReference type="STRING" id="1616788.AR543_16095"/>
<dbReference type="Gene3D" id="3.30.2350.10">
    <property type="entry name" value="Pseudouridine synthase"/>
    <property type="match status" value="1"/>
</dbReference>
<accession>A0A172ZIB1</accession>
<evidence type="ECO:0000313" key="6">
    <source>
        <dbReference type="Proteomes" id="UP000078148"/>
    </source>
</evidence>
<reference evidence="6" key="1">
    <citation type="submission" date="2015-10" db="EMBL/GenBank/DDBJ databases">
        <title>Genome of Paenibacillus bovis sp. nov.</title>
        <authorList>
            <person name="Wu Z."/>
            <person name="Gao C."/>
            <person name="Liu Z."/>
            <person name="Zheng H."/>
        </authorList>
    </citation>
    <scope>NUCLEOTIDE SEQUENCE [LARGE SCALE GENOMIC DNA]</scope>
    <source>
        <strain evidence="6">BD3526</strain>
    </source>
</reference>
<gene>
    <name evidence="5" type="ORF">AR543_16095</name>
</gene>